<sequence length="282" mass="29676">MSHGQGHSLRLDWRGEARKVLLHDPPDAAGRRLPLVLALHGTGGTGRIMATLSGLSRLADREGFRVAYPQALGEPGTEDPARGAAWNAGPGFGCPLHPGTDDGGFLQAVVERVERHGPVDPRRIYVAGFSNRARMATRMALEASGWVAAIAAVAGSPVDGPAPARPVPTLAFHGTEDRHIPYLGGTGSQGRRLAAPAAPGAWARWATLMGCDQGPEQTWRGPHALDRWRGGEVEVGLWTVAGMGHAWPGGRAYAPGADAPAPDLPAAELIWAFFEAHPLEAP</sequence>
<dbReference type="Gene3D" id="3.40.50.1820">
    <property type="entry name" value="alpha/beta hydrolase"/>
    <property type="match status" value="1"/>
</dbReference>
<name>A0ABQ5Q5X9_9BACT</name>
<evidence type="ECO:0008006" key="5">
    <source>
        <dbReference type="Google" id="ProtNLM"/>
    </source>
</evidence>
<dbReference type="PANTHER" id="PTHR43037">
    <property type="entry name" value="UNNAMED PRODUCT-RELATED"/>
    <property type="match status" value="1"/>
</dbReference>
<organism evidence="3 4">
    <name type="scientific">Geothrix rubra</name>
    <dbReference type="NCBI Taxonomy" id="2927977"/>
    <lineage>
        <taxon>Bacteria</taxon>
        <taxon>Pseudomonadati</taxon>
        <taxon>Acidobacteriota</taxon>
        <taxon>Holophagae</taxon>
        <taxon>Holophagales</taxon>
        <taxon>Holophagaceae</taxon>
        <taxon>Geothrix</taxon>
    </lineage>
</organism>
<keyword evidence="1" id="KW-0732">Signal</keyword>
<reference evidence="3 4" key="1">
    <citation type="journal article" date="2023" name="Antonie Van Leeuwenhoek">
        <title>Mesoterricola silvestris gen. nov., sp. nov., Mesoterricola sediminis sp. nov., Geothrix oryzae sp. nov., Geothrix edaphica sp. nov., Geothrix rubra sp. nov., and Geothrix limicola sp. nov., six novel members of Acidobacteriota isolated from soils.</title>
        <authorList>
            <person name="Itoh H."/>
            <person name="Sugisawa Y."/>
            <person name="Mise K."/>
            <person name="Xu Z."/>
            <person name="Kuniyasu M."/>
            <person name="Ushijima N."/>
            <person name="Kawano K."/>
            <person name="Kobayashi E."/>
            <person name="Shiratori Y."/>
            <person name="Masuda Y."/>
            <person name="Senoo K."/>
        </authorList>
    </citation>
    <scope>NUCLEOTIDE SEQUENCE [LARGE SCALE GENOMIC DNA]</scope>
    <source>
        <strain evidence="3 4">Red803</strain>
    </source>
</reference>
<dbReference type="EMBL" id="BSDD01000002">
    <property type="protein sequence ID" value="GLH69816.1"/>
    <property type="molecule type" value="Genomic_DNA"/>
</dbReference>
<dbReference type="InterPro" id="IPR029058">
    <property type="entry name" value="AB_hydrolase_fold"/>
</dbReference>
<proteinExistence type="predicted"/>
<evidence type="ECO:0000313" key="3">
    <source>
        <dbReference type="EMBL" id="GLH69816.1"/>
    </source>
</evidence>
<comment type="caution">
    <text evidence="3">The sequence shown here is derived from an EMBL/GenBank/DDBJ whole genome shotgun (WGS) entry which is preliminary data.</text>
</comment>
<gene>
    <name evidence="3" type="ORF">GETHPA_13490</name>
</gene>
<protein>
    <recommendedName>
        <fullName evidence="5">Polyhydroxybutyrate depolymerase</fullName>
    </recommendedName>
</protein>
<dbReference type="SUPFAM" id="SSF53474">
    <property type="entry name" value="alpha/beta-Hydrolases"/>
    <property type="match status" value="1"/>
</dbReference>
<dbReference type="Proteomes" id="UP001165089">
    <property type="component" value="Unassembled WGS sequence"/>
</dbReference>
<evidence type="ECO:0000313" key="4">
    <source>
        <dbReference type="Proteomes" id="UP001165089"/>
    </source>
</evidence>
<keyword evidence="2" id="KW-0378">Hydrolase</keyword>
<dbReference type="PANTHER" id="PTHR43037:SF1">
    <property type="entry name" value="BLL1128 PROTEIN"/>
    <property type="match status" value="1"/>
</dbReference>
<dbReference type="InterPro" id="IPR010126">
    <property type="entry name" value="Esterase_phb"/>
</dbReference>
<evidence type="ECO:0000256" key="2">
    <source>
        <dbReference type="ARBA" id="ARBA00022801"/>
    </source>
</evidence>
<evidence type="ECO:0000256" key="1">
    <source>
        <dbReference type="ARBA" id="ARBA00022729"/>
    </source>
</evidence>
<accession>A0ABQ5Q5X9</accession>
<dbReference type="RefSeq" id="WP_285723889.1">
    <property type="nucleotide sequence ID" value="NZ_BSDD01000002.1"/>
</dbReference>
<dbReference type="Pfam" id="PF10503">
    <property type="entry name" value="Esterase_PHB"/>
    <property type="match status" value="1"/>
</dbReference>
<keyword evidence="4" id="KW-1185">Reference proteome</keyword>
<dbReference type="InterPro" id="IPR050955">
    <property type="entry name" value="Plant_Biomass_Hydrol_Est"/>
</dbReference>